<sequence length="76" mass="8690">AKTGRRRAKSTVLIASRSRECRFTQENLANIQENGIDACRTLHQPAALCFFPAEFADNFRYNYVIVTVYEPSAFPF</sequence>
<dbReference type="Proteomes" id="UP001642540">
    <property type="component" value="Unassembled WGS sequence"/>
</dbReference>
<proteinExistence type="predicted"/>
<organism evidence="1 2">
    <name type="scientific">Orchesella dallaii</name>
    <dbReference type="NCBI Taxonomy" id="48710"/>
    <lineage>
        <taxon>Eukaryota</taxon>
        <taxon>Metazoa</taxon>
        <taxon>Ecdysozoa</taxon>
        <taxon>Arthropoda</taxon>
        <taxon>Hexapoda</taxon>
        <taxon>Collembola</taxon>
        <taxon>Entomobryomorpha</taxon>
        <taxon>Entomobryoidea</taxon>
        <taxon>Orchesellidae</taxon>
        <taxon>Orchesellinae</taxon>
        <taxon>Orchesella</taxon>
    </lineage>
</organism>
<feature type="non-terminal residue" evidence="1">
    <location>
        <position position="76"/>
    </location>
</feature>
<feature type="non-terminal residue" evidence="1">
    <location>
        <position position="1"/>
    </location>
</feature>
<dbReference type="EMBL" id="CAXLJM020000027">
    <property type="protein sequence ID" value="CAL8095130.1"/>
    <property type="molecule type" value="Genomic_DNA"/>
</dbReference>
<reference evidence="1 2" key="1">
    <citation type="submission" date="2024-08" db="EMBL/GenBank/DDBJ databases">
        <authorList>
            <person name="Cucini C."/>
            <person name="Frati F."/>
        </authorList>
    </citation>
    <scope>NUCLEOTIDE SEQUENCE [LARGE SCALE GENOMIC DNA]</scope>
</reference>
<name>A0ABP1QGC2_9HEXA</name>
<comment type="caution">
    <text evidence="1">The sequence shown here is derived from an EMBL/GenBank/DDBJ whole genome shotgun (WGS) entry which is preliminary data.</text>
</comment>
<evidence type="ECO:0000313" key="1">
    <source>
        <dbReference type="EMBL" id="CAL8095130.1"/>
    </source>
</evidence>
<keyword evidence="2" id="KW-1185">Reference proteome</keyword>
<gene>
    <name evidence="1" type="ORF">ODALV1_LOCUS8978</name>
</gene>
<protein>
    <submittedName>
        <fullName evidence="1">Uncharacterized protein</fullName>
    </submittedName>
</protein>
<accession>A0ABP1QGC2</accession>
<evidence type="ECO:0000313" key="2">
    <source>
        <dbReference type="Proteomes" id="UP001642540"/>
    </source>
</evidence>